<dbReference type="GO" id="GO:0005737">
    <property type="term" value="C:cytoplasm"/>
    <property type="evidence" value="ECO:0007669"/>
    <property type="project" value="UniProtKB-SubCell"/>
</dbReference>
<dbReference type="Pfam" id="PF00583">
    <property type="entry name" value="Acetyltransf_1"/>
    <property type="match status" value="1"/>
</dbReference>
<dbReference type="PANTHER" id="PTHR33540">
    <property type="entry name" value="TRNA THREONYLCARBAMOYLADENOSINE BIOSYNTHESIS PROTEIN TSAE"/>
    <property type="match status" value="1"/>
</dbReference>
<keyword evidence="6" id="KW-0479">Metal-binding</keyword>
<keyword evidence="8" id="KW-0067">ATP-binding</keyword>
<dbReference type="InterPro" id="IPR000182">
    <property type="entry name" value="GNAT_dom"/>
</dbReference>
<dbReference type="NCBIfam" id="TIGR00150">
    <property type="entry name" value="T6A_YjeE"/>
    <property type="match status" value="1"/>
</dbReference>
<dbReference type="GO" id="GO:0046872">
    <property type="term" value="F:metal ion binding"/>
    <property type="evidence" value="ECO:0007669"/>
    <property type="project" value="UniProtKB-KW"/>
</dbReference>
<keyword evidence="4" id="KW-0963">Cytoplasm</keyword>
<evidence type="ECO:0000256" key="9">
    <source>
        <dbReference type="ARBA" id="ARBA00022842"/>
    </source>
</evidence>
<evidence type="ECO:0000256" key="6">
    <source>
        <dbReference type="ARBA" id="ARBA00022723"/>
    </source>
</evidence>
<evidence type="ECO:0000256" key="4">
    <source>
        <dbReference type="ARBA" id="ARBA00022490"/>
    </source>
</evidence>
<keyword evidence="7" id="KW-0547">Nucleotide-binding</keyword>
<evidence type="ECO:0000313" key="12">
    <source>
        <dbReference type="EMBL" id="CUR59333.1"/>
    </source>
</evidence>
<dbReference type="CDD" id="cd04301">
    <property type="entry name" value="NAT_SF"/>
    <property type="match status" value="1"/>
</dbReference>
<accession>A0A2P2CBH5</accession>
<comment type="subcellular location">
    <subcellularLocation>
        <location evidence="1">Cytoplasm</location>
    </subcellularLocation>
</comment>
<dbReference type="Gene3D" id="3.40.50.300">
    <property type="entry name" value="P-loop containing nucleotide triphosphate hydrolases"/>
    <property type="match status" value="1"/>
</dbReference>
<keyword evidence="5" id="KW-0819">tRNA processing</keyword>
<dbReference type="SUPFAM" id="SSF55729">
    <property type="entry name" value="Acyl-CoA N-acyltransferases (Nat)"/>
    <property type="match status" value="1"/>
</dbReference>
<evidence type="ECO:0000256" key="2">
    <source>
        <dbReference type="ARBA" id="ARBA00007599"/>
    </source>
</evidence>
<gene>
    <name evidence="12" type="ORF">NOCA2580029</name>
</gene>
<feature type="domain" description="N-acetyltransferase" evidence="11">
    <location>
        <begin position="2"/>
        <end position="147"/>
    </location>
</feature>
<evidence type="ECO:0000256" key="1">
    <source>
        <dbReference type="ARBA" id="ARBA00004496"/>
    </source>
</evidence>
<proteinExistence type="inferred from homology"/>
<dbReference type="AlphaFoldDB" id="A0A2P2CBH5"/>
<dbReference type="PANTHER" id="PTHR33540:SF2">
    <property type="entry name" value="TRNA THREONYLCARBAMOYLADENOSINE BIOSYNTHESIS PROTEIN TSAE"/>
    <property type="match status" value="1"/>
</dbReference>
<dbReference type="PROSITE" id="PS51186">
    <property type="entry name" value="GNAT"/>
    <property type="match status" value="1"/>
</dbReference>
<evidence type="ECO:0000256" key="3">
    <source>
        <dbReference type="ARBA" id="ARBA00019010"/>
    </source>
</evidence>
<evidence type="ECO:0000256" key="8">
    <source>
        <dbReference type="ARBA" id="ARBA00022840"/>
    </source>
</evidence>
<dbReference type="InterPro" id="IPR016181">
    <property type="entry name" value="Acyl_CoA_acyltransferase"/>
</dbReference>
<dbReference type="GO" id="GO:0016747">
    <property type="term" value="F:acyltransferase activity, transferring groups other than amino-acyl groups"/>
    <property type="evidence" value="ECO:0007669"/>
    <property type="project" value="InterPro"/>
</dbReference>
<protein>
    <recommendedName>
        <fullName evidence="3">tRNA threonylcarbamoyladenosine biosynthesis protein TsaE</fullName>
    </recommendedName>
    <alternativeName>
        <fullName evidence="10">t(6)A37 threonylcarbamoyladenosine biosynthesis protein TsaE</fullName>
    </alternativeName>
</protein>
<evidence type="ECO:0000256" key="10">
    <source>
        <dbReference type="ARBA" id="ARBA00032441"/>
    </source>
</evidence>
<evidence type="ECO:0000259" key="11">
    <source>
        <dbReference type="PROSITE" id="PS51186"/>
    </source>
</evidence>
<reference evidence="12" key="1">
    <citation type="submission" date="2015-08" db="EMBL/GenBank/DDBJ databases">
        <authorList>
            <person name="Babu N.S."/>
            <person name="Beckwith C.J."/>
            <person name="Beseler K.G."/>
            <person name="Brison A."/>
            <person name="Carone J.V."/>
            <person name="Caskin T.P."/>
            <person name="Diamond M."/>
            <person name="Durham M.E."/>
            <person name="Foxe J.M."/>
            <person name="Go M."/>
            <person name="Henderson B.A."/>
            <person name="Jones I.B."/>
            <person name="McGettigan J.A."/>
            <person name="Micheletti S.J."/>
            <person name="Nasrallah M.E."/>
            <person name="Ortiz D."/>
            <person name="Piller C.R."/>
            <person name="Privatt S.R."/>
            <person name="Schneider S.L."/>
            <person name="Sharp S."/>
            <person name="Smith T.C."/>
            <person name="Stanton J.D."/>
            <person name="Ullery H.E."/>
            <person name="Wilson R.J."/>
            <person name="Serrano M.G."/>
            <person name="Buck G."/>
            <person name="Lee V."/>
            <person name="Wang Y."/>
            <person name="Carvalho R."/>
            <person name="Voegtly L."/>
            <person name="Shi R."/>
            <person name="Duckworth R."/>
            <person name="Johnson A."/>
            <person name="Loviza R."/>
            <person name="Walstead R."/>
            <person name="Shah Z."/>
            <person name="Kiflezghi M."/>
            <person name="Wade K."/>
            <person name="Ball S.L."/>
            <person name="Bradley K.W."/>
            <person name="Asai D.J."/>
            <person name="Bowman C.A."/>
            <person name="Russell D.A."/>
            <person name="Pope W.H."/>
            <person name="Jacobs-Sera D."/>
            <person name="Hendrix R.W."/>
            <person name="Hatfull G.F."/>
        </authorList>
    </citation>
    <scope>NUCLEOTIDE SEQUENCE</scope>
</reference>
<evidence type="ECO:0000256" key="5">
    <source>
        <dbReference type="ARBA" id="ARBA00022694"/>
    </source>
</evidence>
<dbReference type="InterPro" id="IPR003442">
    <property type="entry name" value="T6A_TsaE"/>
</dbReference>
<sequence>MIEVHVVGSEAAAVVLDVIHQAFGARAPLDPPTSALSETLETVAGELDQYGGLVVELDGEPVGSLIFETVESTLGLRRFGVLPSAQGTGVASALVRAAQARAVELGHRGLRVVARVELPATVAFWEHQGFVVVGREGVNVHLVKLFPSTHSTDSPHDTQAVAEQLAGELRRGDLLILSGDLGAGKTTFTQGLGRALGVRGEVTSPTFVIARVHPSLGGGPSLVHVDAYRLGGLAELDDLDLDTSLEEAVTVVEWGTGVAETLAEDRLEVTITRSLGDTLAEDHDPRQIVVQPVGLRWA</sequence>
<dbReference type="EMBL" id="CZKA01000054">
    <property type="protein sequence ID" value="CUR59333.1"/>
    <property type="molecule type" value="Genomic_DNA"/>
</dbReference>
<dbReference type="Gene3D" id="3.40.630.30">
    <property type="match status" value="1"/>
</dbReference>
<dbReference type="SUPFAM" id="SSF52540">
    <property type="entry name" value="P-loop containing nucleoside triphosphate hydrolases"/>
    <property type="match status" value="1"/>
</dbReference>
<dbReference type="Pfam" id="PF02367">
    <property type="entry name" value="TsaE"/>
    <property type="match status" value="1"/>
</dbReference>
<keyword evidence="9" id="KW-0460">Magnesium</keyword>
<name>A0A2P2CBH5_9ZZZZ</name>
<dbReference type="GO" id="GO:0002949">
    <property type="term" value="P:tRNA threonylcarbamoyladenosine modification"/>
    <property type="evidence" value="ECO:0007669"/>
    <property type="project" value="InterPro"/>
</dbReference>
<dbReference type="InterPro" id="IPR027417">
    <property type="entry name" value="P-loop_NTPase"/>
</dbReference>
<dbReference type="GO" id="GO:0005524">
    <property type="term" value="F:ATP binding"/>
    <property type="evidence" value="ECO:0007669"/>
    <property type="project" value="UniProtKB-KW"/>
</dbReference>
<organism evidence="12">
    <name type="scientific">metagenome</name>
    <dbReference type="NCBI Taxonomy" id="256318"/>
    <lineage>
        <taxon>unclassified sequences</taxon>
        <taxon>metagenomes</taxon>
    </lineage>
</organism>
<evidence type="ECO:0000256" key="7">
    <source>
        <dbReference type="ARBA" id="ARBA00022741"/>
    </source>
</evidence>
<comment type="similarity">
    <text evidence="2">Belongs to the TsaE family.</text>
</comment>